<organism evidence="3">
    <name type="scientific">Mycobacterium xenopi 4042</name>
    <dbReference type="NCBI Taxonomy" id="1299334"/>
    <lineage>
        <taxon>Bacteria</taxon>
        <taxon>Bacillati</taxon>
        <taxon>Actinomycetota</taxon>
        <taxon>Actinomycetes</taxon>
        <taxon>Mycobacteriales</taxon>
        <taxon>Mycobacteriaceae</taxon>
        <taxon>Mycobacterium</taxon>
    </lineage>
</organism>
<evidence type="ECO:0000256" key="1">
    <source>
        <dbReference type="SAM" id="MobiDB-lite"/>
    </source>
</evidence>
<evidence type="ECO:0000313" key="3">
    <source>
        <dbReference type="EMBL" id="EUA68941.1"/>
    </source>
</evidence>
<evidence type="ECO:0000259" key="2">
    <source>
        <dbReference type="Pfam" id="PF13452"/>
    </source>
</evidence>
<dbReference type="InterPro" id="IPR029069">
    <property type="entry name" value="HotDog_dom_sf"/>
</dbReference>
<dbReference type="Gene3D" id="3.10.129.10">
    <property type="entry name" value="Hotdog Thioesterase"/>
    <property type="match status" value="1"/>
</dbReference>
<name>X8DLL3_MYCXE</name>
<dbReference type="Pfam" id="PF13452">
    <property type="entry name" value="FAS1_DH_region"/>
    <property type="match status" value="1"/>
</dbReference>
<dbReference type="InterPro" id="IPR039569">
    <property type="entry name" value="FAS1-like_DH_region"/>
</dbReference>
<comment type="caution">
    <text evidence="3">The sequence shown here is derived from an EMBL/GenBank/DDBJ whole genome shotgun (WGS) entry which is preliminary data.</text>
</comment>
<feature type="domain" description="FAS1-like dehydratase" evidence="2">
    <location>
        <begin position="4"/>
        <end position="109"/>
    </location>
</feature>
<sequence>MTYRFVVEEGKIAEFAAAVGDDNPAHRDREAAAAQGFPAIPAPLTFCASSALWYRGPHPLAGRRLDLTRVLHGETEIELCRPLLAGDELIVEPTFAGTEEKQGQRGGGCESTPSRTPTATPLARSCSWSGGASLRRRRRWRRDDR</sequence>
<dbReference type="EMBL" id="JAOB01000013">
    <property type="protein sequence ID" value="EUA68941.1"/>
    <property type="molecule type" value="Genomic_DNA"/>
</dbReference>
<feature type="region of interest" description="Disordered" evidence="1">
    <location>
        <begin position="96"/>
        <end position="145"/>
    </location>
</feature>
<feature type="compositionally biased region" description="Basic residues" evidence="1">
    <location>
        <begin position="134"/>
        <end position="145"/>
    </location>
</feature>
<dbReference type="AlphaFoldDB" id="X8DLL3"/>
<dbReference type="CDD" id="cd03441">
    <property type="entry name" value="R_hydratase_like"/>
    <property type="match status" value="1"/>
</dbReference>
<gene>
    <name evidence="3" type="ORF">I553_2129</name>
</gene>
<dbReference type="PATRIC" id="fig|1299334.3.peg.1623"/>
<protein>
    <submittedName>
        <fullName evidence="3">MaoC like domain protein</fullName>
    </submittedName>
</protein>
<accession>X8DLL3</accession>
<reference evidence="3" key="1">
    <citation type="submission" date="2014-01" db="EMBL/GenBank/DDBJ databases">
        <authorList>
            <person name="Brown-Elliot B."/>
            <person name="Wallace R."/>
            <person name="Lenaerts A."/>
            <person name="Ordway D."/>
            <person name="DeGroote M.A."/>
            <person name="Parker T."/>
            <person name="Sizemore C."/>
            <person name="Tallon L.J."/>
            <person name="Sadzewicz L.K."/>
            <person name="Sengamalay N."/>
            <person name="Fraser C.M."/>
            <person name="Hine E."/>
            <person name="Shefchek K.A."/>
            <person name="Das S.P."/>
            <person name="Tettelin H."/>
        </authorList>
    </citation>
    <scope>NUCLEOTIDE SEQUENCE [LARGE SCALE GENOMIC DNA]</scope>
    <source>
        <strain evidence="3">4042</strain>
    </source>
</reference>
<proteinExistence type="predicted"/>
<dbReference type="SUPFAM" id="SSF54637">
    <property type="entry name" value="Thioesterase/thiol ester dehydrase-isomerase"/>
    <property type="match status" value="1"/>
</dbReference>